<dbReference type="OrthoDB" id="1939300at2759"/>
<evidence type="ECO:0000313" key="1">
    <source>
        <dbReference type="EMBL" id="PIA43548.1"/>
    </source>
</evidence>
<gene>
    <name evidence="1" type="ORF">AQUCO_01900146v1</name>
</gene>
<dbReference type="InterPro" id="IPR040256">
    <property type="entry name" value="At4g02000-like"/>
</dbReference>
<name>A0A2G5DJ34_AQUCA</name>
<dbReference type="PANTHER" id="PTHR31286:SF180">
    <property type="entry name" value="OS10G0362600 PROTEIN"/>
    <property type="match status" value="1"/>
</dbReference>
<dbReference type="PANTHER" id="PTHR31286">
    <property type="entry name" value="GLYCINE-RICH CELL WALL STRUCTURAL PROTEIN 1.8-LIKE"/>
    <property type="match status" value="1"/>
</dbReference>
<dbReference type="Proteomes" id="UP000230069">
    <property type="component" value="Unassembled WGS sequence"/>
</dbReference>
<accession>A0A2G5DJ34</accession>
<dbReference type="STRING" id="218851.A0A2G5DJ34"/>
<sequence length="293" mass="33793">MTDLASEGEFPPLPAKEIRSDQVQDVRSWTNLFEHNRSFGSNSLISFNAAVKEGLVEVPDEIVRKGIQEWEQVLVGFFIEKKRPFLMVRDSLLKSWNLKGVVEISTDEELYYFRFNESTDKFLKEDQFSLLLLNVPKSLWTREGLSFIASLVGEPISMDEQTASKRRLNFARICVEVPVNHEYKKVVFFSMKGKTVEIEVEYPWIPKSCTKCNQFRHSSLRCGLIPEVGKAPIKDMGKQSWKERARNHVWKKKAQVSDKGQTSEIRAEPVIAQQQVVRIIQHKEKEAVVTTTN</sequence>
<organism evidence="1 2">
    <name type="scientific">Aquilegia coerulea</name>
    <name type="common">Rocky mountain columbine</name>
    <dbReference type="NCBI Taxonomy" id="218851"/>
    <lineage>
        <taxon>Eukaryota</taxon>
        <taxon>Viridiplantae</taxon>
        <taxon>Streptophyta</taxon>
        <taxon>Embryophyta</taxon>
        <taxon>Tracheophyta</taxon>
        <taxon>Spermatophyta</taxon>
        <taxon>Magnoliopsida</taxon>
        <taxon>Ranunculales</taxon>
        <taxon>Ranunculaceae</taxon>
        <taxon>Thalictroideae</taxon>
        <taxon>Aquilegia</taxon>
    </lineage>
</organism>
<proteinExistence type="predicted"/>
<dbReference type="AlphaFoldDB" id="A0A2G5DJ34"/>
<protein>
    <submittedName>
        <fullName evidence="1">Uncharacterized protein</fullName>
    </submittedName>
</protein>
<evidence type="ECO:0000313" key="2">
    <source>
        <dbReference type="Proteomes" id="UP000230069"/>
    </source>
</evidence>
<reference evidence="1 2" key="1">
    <citation type="submission" date="2017-09" db="EMBL/GenBank/DDBJ databases">
        <title>WGS assembly of Aquilegia coerulea Goldsmith.</title>
        <authorList>
            <person name="Hodges S."/>
            <person name="Kramer E."/>
            <person name="Nordborg M."/>
            <person name="Tomkins J."/>
            <person name="Borevitz J."/>
            <person name="Derieg N."/>
            <person name="Yan J."/>
            <person name="Mihaltcheva S."/>
            <person name="Hayes R.D."/>
            <person name="Rokhsar D."/>
        </authorList>
    </citation>
    <scope>NUCLEOTIDE SEQUENCE [LARGE SCALE GENOMIC DNA]</scope>
    <source>
        <strain evidence="2">cv. Goldsmith</strain>
    </source>
</reference>
<dbReference type="EMBL" id="KZ305036">
    <property type="protein sequence ID" value="PIA43548.1"/>
    <property type="molecule type" value="Genomic_DNA"/>
</dbReference>
<dbReference type="InParanoid" id="A0A2G5DJ34"/>
<keyword evidence="2" id="KW-1185">Reference proteome</keyword>